<evidence type="ECO:0000313" key="3">
    <source>
        <dbReference type="Proteomes" id="UP001058974"/>
    </source>
</evidence>
<evidence type="ECO:0000256" key="1">
    <source>
        <dbReference type="SAM" id="SignalP"/>
    </source>
</evidence>
<name>A0A9D5A657_PEA</name>
<organism evidence="2 3">
    <name type="scientific">Pisum sativum</name>
    <name type="common">Garden pea</name>
    <name type="synonym">Lathyrus oleraceus</name>
    <dbReference type="NCBI Taxonomy" id="3888"/>
    <lineage>
        <taxon>Eukaryota</taxon>
        <taxon>Viridiplantae</taxon>
        <taxon>Streptophyta</taxon>
        <taxon>Embryophyta</taxon>
        <taxon>Tracheophyta</taxon>
        <taxon>Spermatophyta</taxon>
        <taxon>Magnoliopsida</taxon>
        <taxon>eudicotyledons</taxon>
        <taxon>Gunneridae</taxon>
        <taxon>Pentapetalae</taxon>
        <taxon>rosids</taxon>
        <taxon>fabids</taxon>
        <taxon>Fabales</taxon>
        <taxon>Fabaceae</taxon>
        <taxon>Papilionoideae</taxon>
        <taxon>50 kb inversion clade</taxon>
        <taxon>NPAAA clade</taxon>
        <taxon>Hologalegina</taxon>
        <taxon>IRL clade</taxon>
        <taxon>Fabeae</taxon>
        <taxon>Lathyrus</taxon>
    </lineage>
</organism>
<gene>
    <name evidence="2" type="ORF">KIW84_064436</name>
</gene>
<comment type="caution">
    <text evidence="2">The sequence shown here is derived from an EMBL/GenBank/DDBJ whole genome shotgun (WGS) entry which is preliminary data.</text>
</comment>
<evidence type="ECO:0000313" key="2">
    <source>
        <dbReference type="EMBL" id="KAI5399067.1"/>
    </source>
</evidence>
<proteinExistence type="predicted"/>
<keyword evidence="3" id="KW-1185">Reference proteome</keyword>
<dbReference type="EMBL" id="JAMSHJ010000006">
    <property type="protein sequence ID" value="KAI5399067.1"/>
    <property type="molecule type" value="Genomic_DNA"/>
</dbReference>
<accession>A0A9D5A657</accession>
<reference evidence="2 3" key="1">
    <citation type="journal article" date="2022" name="Nat. Genet.">
        <title>Improved pea reference genome and pan-genome highlight genomic features and evolutionary characteristics.</title>
        <authorList>
            <person name="Yang T."/>
            <person name="Liu R."/>
            <person name="Luo Y."/>
            <person name="Hu S."/>
            <person name="Wang D."/>
            <person name="Wang C."/>
            <person name="Pandey M.K."/>
            <person name="Ge S."/>
            <person name="Xu Q."/>
            <person name="Li N."/>
            <person name="Li G."/>
            <person name="Huang Y."/>
            <person name="Saxena R.K."/>
            <person name="Ji Y."/>
            <person name="Li M."/>
            <person name="Yan X."/>
            <person name="He Y."/>
            <person name="Liu Y."/>
            <person name="Wang X."/>
            <person name="Xiang C."/>
            <person name="Varshney R.K."/>
            <person name="Ding H."/>
            <person name="Gao S."/>
            <person name="Zong X."/>
        </authorList>
    </citation>
    <scope>NUCLEOTIDE SEQUENCE [LARGE SCALE GENOMIC DNA]</scope>
    <source>
        <strain evidence="2 3">cv. Zhongwan 6</strain>
    </source>
</reference>
<dbReference type="PANTHER" id="PTHR33116">
    <property type="entry name" value="REVERSE TRANSCRIPTASE ZINC-BINDING DOMAIN-CONTAINING PROTEIN-RELATED-RELATED"/>
    <property type="match status" value="1"/>
</dbReference>
<keyword evidence="1" id="KW-0732">Signal</keyword>
<feature type="signal peptide" evidence="1">
    <location>
        <begin position="1"/>
        <end position="18"/>
    </location>
</feature>
<protein>
    <submittedName>
        <fullName evidence="2">Uncharacterized protein</fullName>
    </submittedName>
</protein>
<sequence length="322" mass="37256">MWFFPLIYILIFCKGSNSNLRALTTLFFKYAASSGHIFSPSKSTIFVGSMSTQRLNSILQFTGFSKGISPLTYLGIPIFKWRVKALHMQAIADRLISKLSAWKYSMLMVQATVHDMISHSICVYSWPISFLKNIERAMRNFIWGGEFDRRKLATVAWKKVYRHKDKGGLGLISLICLNEASNLKLAWELMYSNDDWACILRDKVIISNGVIKYGISASIWQGIKAEIITIQEHSSWRLGDGASVNFWKDRNWNFPEAWKDLFPFLEARIVDIVLPLNVRKDQQLSFRASWEEFWIIKAFNVPIQPSRAPSIKEIIWRPPYLN</sequence>
<dbReference type="Proteomes" id="UP001058974">
    <property type="component" value="Chromosome 6"/>
</dbReference>
<dbReference type="Gramene" id="Psat06G0443600-T1">
    <property type="protein sequence ID" value="KAI5399067.1"/>
    <property type="gene ID" value="KIW84_064436"/>
</dbReference>
<dbReference type="PANTHER" id="PTHR33116:SF80">
    <property type="entry name" value="REVERSE TRANSCRIPTASE ZINC-BINDING DOMAIN-CONTAINING PROTEIN"/>
    <property type="match status" value="1"/>
</dbReference>
<feature type="chain" id="PRO_5038934017" evidence="1">
    <location>
        <begin position="19"/>
        <end position="322"/>
    </location>
</feature>
<dbReference type="AlphaFoldDB" id="A0A9D5A657"/>